<name>A0ABS1DAN8_9PROT</name>
<reference evidence="2 3" key="1">
    <citation type="journal article" date="2020" name="Microorganisms">
        <title>Osmotic Adaptation and Compatible Solute Biosynthesis of Phototrophic Bacteria as Revealed from Genome Analyses.</title>
        <authorList>
            <person name="Imhoff J.F."/>
            <person name="Rahn T."/>
            <person name="Kunzel S."/>
            <person name="Keller A."/>
            <person name="Neulinger S.C."/>
        </authorList>
    </citation>
    <scope>NUCLEOTIDE SEQUENCE [LARGE SCALE GENOMIC DNA]</scope>
    <source>
        <strain evidence="2 3">DSM 9895</strain>
    </source>
</reference>
<dbReference type="RefSeq" id="WP_200339024.1">
    <property type="nucleotide sequence ID" value="NZ_NRRL01000003.1"/>
</dbReference>
<feature type="region of interest" description="Disordered" evidence="1">
    <location>
        <begin position="154"/>
        <end position="178"/>
    </location>
</feature>
<feature type="compositionally biased region" description="Basic and acidic residues" evidence="1">
    <location>
        <begin position="154"/>
        <end position="168"/>
    </location>
</feature>
<evidence type="ECO:0000313" key="3">
    <source>
        <dbReference type="Proteomes" id="UP001296873"/>
    </source>
</evidence>
<dbReference type="Proteomes" id="UP001296873">
    <property type="component" value="Unassembled WGS sequence"/>
</dbReference>
<proteinExistence type="predicted"/>
<comment type="caution">
    <text evidence="2">The sequence shown here is derived from an EMBL/GenBank/DDBJ whole genome shotgun (WGS) entry which is preliminary data.</text>
</comment>
<keyword evidence="3" id="KW-1185">Reference proteome</keyword>
<protein>
    <submittedName>
        <fullName evidence="2">Uncharacterized protein</fullName>
    </submittedName>
</protein>
<sequence>MFEFENLLSETAKQQLVNEESEIRVLFALPDHLLAVELLRMARVCRQRYPERLSNPHECVYEPSFVWQFIPELAKRLGATDLQPDEATRYADATDAELRFLAGVYLRNINDYNLGTRHEIETAEPDIGELLARDPGRGNPVAFAIDRICPPAQRDRSRDDYLVDRSQGDAETWYPEAS</sequence>
<organism evidence="2 3">
    <name type="scientific">Rhodovibrio sodomensis</name>
    <dbReference type="NCBI Taxonomy" id="1088"/>
    <lineage>
        <taxon>Bacteria</taxon>
        <taxon>Pseudomonadati</taxon>
        <taxon>Pseudomonadota</taxon>
        <taxon>Alphaproteobacteria</taxon>
        <taxon>Rhodospirillales</taxon>
        <taxon>Rhodovibrionaceae</taxon>
        <taxon>Rhodovibrio</taxon>
    </lineage>
</organism>
<evidence type="ECO:0000256" key="1">
    <source>
        <dbReference type="SAM" id="MobiDB-lite"/>
    </source>
</evidence>
<evidence type="ECO:0000313" key="2">
    <source>
        <dbReference type="EMBL" id="MBK1666966.1"/>
    </source>
</evidence>
<gene>
    <name evidence="2" type="ORF">CKO28_02770</name>
</gene>
<dbReference type="EMBL" id="NRRL01000003">
    <property type="protein sequence ID" value="MBK1666966.1"/>
    <property type="molecule type" value="Genomic_DNA"/>
</dbReference>
<accession>A0ABS1DAN8</accession>